<feature type="compositionally biased region" description="Basic and acidic residues" evidence="1">
    <location>
        <begin position="13"/>
        <end position="25"/>
    </location>
</feature>
<dbReference type="EMBL" id="JBGFUD010001812">
    <property type="protein sequence ID" value="MFH4976787.1"/>
    <property type="molecule type" value="Genomic_DNA"/>
</dbReference>
<evidence type="ECO:0000313" key="4">
    <source>
        <dbReference type="Proteomes" id="UP001608902"/>
    </source>
</evidence>
<keyword evidence="2" id="KW-0472">Membrane</keyword>
<organism evidence="3 4">
    <name type="scientific">Gnathostoma spinigerum</name>
    <dbReference type="NCBI Taxonomy" id="75299"/>
    <lineage>
        <taxon>Eukaryota</taxon>
        <taxon>Metazoa</taxon>
        <taxon>Ecdysozoa</taxon>
        <taxon>Nematoda</taxon>
        <taxon>Chromadorea</taxon>
        <taxon>Rhabditida</taxon>
        <taxon>Spirurina</taxon>
        <taxon>Gnathostomatomorpha</taxon>
        <taxon>Gnathostomatoidea</taxon>
        <taxon>Gnathostomatidae</taxon>
        <taxon>Gnathostoma</taxon>
    </lineage>
</organism>
<keyword evidence="4" id="KW-1185">Reference proteome</keyword>
<comment type="caution">
    <text evidence="3">The sequence shown here is derived from an EMBL/GenBank/DDBJ whole genome shotgun (WGS) entry which is preliminary data.</text>
</comment>
<keyword evidence="2" id="KW-0812">Transmembrane</keyword>
<sequence>MYYHFGLPVYRLDSEPRSGRDDRTHQQIFPGGPPPPYHYHPTLSTDDEASSSERSSNSSSFKRRPSWSYLTEHHNYCRPTRDKVEITKNNIPSNWKENIHFDISQCPTSEIYSGDMAKHFNFTEQISPQPNEYFFKTMDSKMDFYPNHEQISDCLTFVPPASSHIDELNKSPLILPLQNKAEEMKELHNRCGTPQCRVIILCSLILAMMLLLFAAVVTELFQKVYMCHRLD</sequence>
<keyword evidence="2" id="KW-1133">Transmembrane helix</keyword>
<dbReference type="AlphaFoldDB" id="A0ABD6EJD3"/>
<evidence type="ECO:0000256" key="1">
    <source>
        <dbReference type="SAM" id="MobiDB-lite"/>
    </source>
</evidence>
<dbReference type="Proteomes" id="UP001608902">
    <property type="component" value="Unassembled WGS sequence"/>
</dbReference>
<protein>
    <submittedName>
        <fullName evidence="3">Uncharacterized protein</fullName>
    </submittedName>
</protein>
<feature type="transmembrane region" description="Helical" evidence="2">
    <location>
        <begin position="198"/>
        <end position="221"/>
    </location>
</feature>
<gene>
    <name evidence="3" type="ORF">AB6A40_003496</name>
</gene>
<evidence type="ECO:0000313" key="3">
    <source>
        <dbReference type="EMBL" id="MFH4976787.1"/>
    </source>
</evidence>
<name>A0ABD6EJD3_9BILA</name>
<evidence type="ECO:0000256" key="2">
    <source>
        <dbReference type="SAM" id="Phobius"/>
    </source>
</evidence>
<feature type="region of interest" description="Disordered" evidence="1">
    <location>
        <begin position="13"/>
        <end position="63"/>
    </location>
</feature>
<reference evidence="3 4" key="1">
    <citation type="submission" date="2024-08" db="EMBL/GenBank/DDBJ databases">
        <title>Gnathostoma spinigerum genome.</title>
        <authorList>
            <person name="Gonzalez-Bertolin B."/>
            <person name="Monzon S."/>
            <person name="Zaballos A."/>
            <person name="Jimenez P."/>
            <person name="Dekumyoy P."/>
            <person name="Varona S."/>
            <person name="Cuesta I."/>
            <person name="Sumanam S."/>
            <person name="Adisakwattana P."/>
            <person name="Gasser R.B."/>
            <person name="Hernandez-Gonzalez A."/>
            <person name="Young N.D."/>
            <person name="Perteguer M.J."/>
        </authorList>
    </citation>
    <scope>NUCLEOTIDE SEQUENCE [LARGE SCALE GENOMIC DNA]</scope>
    <source>
        <strain evidence="3">AL3</strain>
        <tissue evidence="3">Liver</tissue>
    </source>
</reference>
<accession>A0ABD6EJD3</accession>
<proteinExistence type="predicted"/>